<dbReference type="AlphaFoldDB" id="A0A8T1W0I2"/>
<gene>
    <name evidence="1" type="ORF">PHYPSEUDO_000706</name>
</gene>
<evidence type="ECO:0000313" key="1">
    <source>
        <dbReference type="EMBL" id="KAG7386038.1"/>
    </source>
</evidence>
<sequence length="558" mass="62783">MSCKSWKALDPEMIPMFKSLLLRFNLAYPANREKPLETVDMIVPVYWKTREAAQALGRSFLRQQSVLARNLVVGASVAKWNYSLPIGIAEAIFVKFVVRSYTYRPNANRAVKDNYFECFVRGEFGAAISFITDEAKKCDDITIEVAAATTELAWSEMRYFVIAMEQILLQYPGLEADGTQNVKRCIVDLQGNVPGVSHDVNFLFAEDQSEEQLRRSSPWLPRDFKWFIERVEKRRFPAVWTISYPENSSEMELRMHSDLSGKCYHKPLLISNPNGFARFVADNADFIQVGISVLSVATATIPIAVVSAAVELVLSTSRDLVDGVSTVKSVLDRAHLDPSEAKASKDMAISPGARMGFLKKLLELHDPSFDESSVSDTADLRCATTNDGSYVWVHKSEMQKLHGYIMPCADISIDISYLEGFRTAGHTNLRRKVYCSWEITYGTTPQPIEFGFTEDALWTSDAGPLWASSAIKLKNVDTIEMLHECMLKVWVNQARQFTACFRGEKEIGRGEEELKNHVLSDQCSSTTIDIPISLSEIAPITSREFCVICQLKIEFPHP</sequence>
<proteinExistence type="predicted"/>
<comment type="caution">
    <text evidence="1">The sequence shown here is derived from an EMBL/GenBank/DDBJ whole genome shotgun (WGS) entry which is preliminary data.</text>
</comment>
<dbReference type="OrthoDB" id="93327at2759"/>
<protein>
    <submittedName>
        <fullName evidence="1">Uncharacterized protein</fullName>
    </submittedName>
</protein>
<accession>A0A8T1W0I2</accession>
<dbReference type="EMBL" id="JAGDFM010000109">
    <property type="protein sequence ID" value="KAG7386038.1"/>
    <property type="molecule type" value="Genomic_DNA"/>
</dbReference>
<organism evidence="1 2">
    <name type="scientific">Phytophthora pseudosyringae</name>
    <dbReference type="NCBI Taxonomy" id="221518"/>
    <lineage>
        <taxon>Eukaryota</taxon>
        <taxon>Sar</taxon>
        <taxon>Stramenopiles</taxon>
        <taxon>Oomycota</taxon>
        <taxon>Peronosporomycetes</taxon>
        <taxon>Peronosporales</taxon>
        <taxon>Peronosporaceae</taxon>
        <taxon>Phytophthora</taxon>
    </lineage>
</organism>
<evidence type="ECO:0000313" key="2">
    <source>
        <dbReference type="Proteomes" id="UP000694044"/>
    </source>
</evidence>
<reference evidence="1" key="1">
    <citation type="submission" date="2021-02" db="EMBL/GenBank/DDBJ databases">
        <authorList>
            <person name="Palmer J.M."/>
        </authorList>
    </citation>
    <scope>NUCLEOTIDE SEQUENCE</scope>
    <source>
        <strain evidence="1">SCRP734</strain>
    </source>
</reference>
<name>A0A8T1W0I2_9STRA</name>
<keyword evidence="2" id="KW-1185">Reference proteome</keyword>
<dbReference type="Proteomes" id="UP000694044">
    <property type="component" value="Unassembled WGS sequence"/>
</dbReference>